<accession>A0AAD2HTP1</accession>
<evidence type="ECO:0000313" key="2">
    <source>
        <dbReference type="EMBL" id="CAK5281677.1"/>
    </source>
</evidence>
<comment type="caution">
    <text evidence="2">The sequence shown here is derived from an EMBL/GenBank/DDBJ whole genome shotgun (WGS) entry which is preliminary data.</text>
</comment>
<protein>
    <submittedName>
        <fullName evidence="2">Uncharacterized protein</fullName>
    </submittedName>
</protein>
<dbReference type="Proteomes" id="UP001295794">
    <property type="component" value="Unassembled WGS sequence"/>
</dbReference>
<gene>
    <name evidence="2" type="ORF">MYCIT1_LOCUS32895</name>
</gene>
<organism evidence="2 3">
    <name type="scientific">Mycena citricolor</name>
    <dbReference type="NCBI Taxonomy" id="2018698"/>
    <lineage>
        <taxon>Eukaryota</taxon>
        <taxon>Fungi</taxon>
        <taxon>Dikarya</taxon>
        <taxon>Basidiomycota</taxon>
        <taxon>Agaricomycotina</taxon>
        <taxon>Agaricomycetes</taxon>
        <taxon>Agaricomycetidae</taxon>
        <taxon>Agaricales</taxon>
        <taxon>Marasmiineae</taxon>
        <taxon>Mycenaceae</taxon>
        <taxon>Mycena</taxon>
    </lineage>
</organism>
<evidence type="ECO:0000313" key="3">
    <source>
        <dbReference type="Proteomes" id="UP001295794"/>
    </source>
</evidence>
<keyword evidence="3" id="KW-1185">Reference proteome</keyword>
<evidence type="ECO:0000256" key="1">
    <source>
        <dbReference type="SAM" id="MobiDB-lite"/>
    </source>
</evidence>
<sequence length="152" mass="17623">MATRGRHFDFDIKIALFSHTRRCKDAISVIATECPALVNDQRKRHVIAICVLQFRRDGSRSLSSRQLFVETDRKYNRSQGMKTRIDQGFDRIPITSWNRITSRKGMADAYITAVRRLLSSEAPRPQTYSPAHHELPHTRPSMYQSADRHSPR</sequence>
<feature type="region of interest" description="Disordered" evidence="1">
    <location>
        <begin position="121"/>
        <end position="152"/>
    </location>
</feature>
<proteinExistence type="predicted"/>
<name>A0AAD2HTP1_9AGAR</name>
<dbReference type="EMBL" id="CAVNYO010000444">
    <property type="protein sequence ID" value="CAK5281677.1"/>
    <property type="molecule type" value="Genomic_DNA"/>
</dbReference>
<reference evidence="2" key="1">
    <citation type="submission" date="2023-11" db="EMBL/GenBank/DDBJ databases">
        <authorList>
            <person name="De Vega J J."/>
            <person name="De Vega J J."/>
        </authorList>
    </citation>
    <scope>NUCLEOTIDE SEQUENCE</scope>
</reference>
<dbReference type="AlphaFoldDB" id="A0AAD2HTP1"/>